<organism evidence="2 3">
    <name type="scientific">Sphingobacterium anhuiense</name>
    <dbReference type="NCBI Taxonomy" id="493780"/>
    <lineage>
        <taxon>Bacteria</taxon>
        <taxon>Pseudomonadati</taxon>
        <taxon>Bacteroidota</taxon>
        <taxon>Sphingobacteriia</taxon>
        <taxon>Sphingobacteriales</taxon>
        <taxon>Sphingobacteriaceae</taxon>
        <taxon>Sphingobacterium</taxon>
    </lineage>
</organism>
<evidence type="ECO:0000313" key="3">
    <source>
        <dbReference type="Proteomes" id="UP001597509"/>
    </source>
</evidence>
<keyword evidence="3" id="KW-1185">Reference proteome</keyword>
<reference evidence="3" key="1">
    <citation type="journal article" date="2019" name="Int. J. Syst. Evol. Microbiol.">
        <title>The Global Catalogue of Microorganisms (GCM) 10K type strain sequencing project: providing services to taxonomists for standard genome sequencing and annotation.</title>
        <authorList>
            <consortium name="The Broad Institute Genomics Platform"/>
            <consortium name="The Broad Institute Genome Sequencing Center for Infectious Disease"/>
            <person name="Wu L."/>
            <person name="Ma J."/>
        </authorList>
    </citation>
    <scope>NUCLEOTIDE SEQUENCE [LARGE SCALE GENOMIC DNA]</scope>
    <source>
        <strain evidence="3">KCTC 22209</strain>
    </source>
</reference>
<evidence type="ECO:0000256" key="1">
    <source>
        <dbReference type="SAM" id="MobiDB-lite"/>
    </source>
</evidence>
<sequence>MIKNLILIFTLSLIVVTLFGQSQYATTASGQKVILKSDGTWEYVKSNSSSINKLSSGTGNSNLKEKSSKKQRNSSARSYIRGPRGGCYYINGNGGKTYVDRSMCD</sequence>
<dbReference type="Proteomes" id="UP001597509">
    <property type="component" value="Unassembled WGS sequence"/>
</dbReference>
<proteinExistence type="predicted"/>
<dbReference type="EMBL" id="JBHUPE010000001">
    <property type="protein sequence ID" value="MFD2902551.1"/>
    <property type="molecule type" value="Genomic_DNA"/>
</dbReference>
<accession>A0ABW5YQ92</accession>
<comment type="caution">
    <text evidence="2">The sequence shown here is derived from an EMBL/GenBank/DDBJ whole genome shotgun (WGS) entry which is preliminary data.</text>
</comment>
<evidence type="ECO:0000313" key="2">
    <source>
        <dbReference type="EMBL" id="MFD2902551.1"/>
    </source>
</evidence>
<protein>
    <submittedName>
        <fullName evidence="2">Uncharacterized protein</fullName>
    </submittedName>
</protein>
<feature type="region of interest" description="Disordered" evidence="1">
    <location>
        <begin position="49"/>
        <end position="83"/>
    </location>
</feature>
<name>A0ABW5YQ92_9SPHI</name>
<gene>
    <name evidence="2" type="ORF">ACFS6I_01345</name>
</gene>